<evidence type="ECO:0000256" key="1">
    <source>
        <dbReference type="ARBA" id="ARBA00004123"/>
    </source>
</evidence>
<evidence type="ECO:0000256" key="2">
    <source>
        <dbReference type="ARBA" id="ARBA00006164"/>
    </source>
</evidence>
<keyword evidence="6 7" id="KW-0539">Nucleus</keyword>
<dbReference type="EMBL" id="MCGR01000042">
    <property type="protein sequence ID" value="ORY74317.1"/>
    <property type="molecule type" value="Genomic_DNA"/>
</dbReference>
<dbReference type="FunCoup" id="A0A1Y2ES27">
    <property type="interactions" value="490"/>
</dbReference>
<comment type="subcellular location">
    <subcellularLocation>
        <location evidence="1 7">Nucleus</location>
    </subcellularLocation>
</comment>
<accession>A0A1Y2ES27</accession>
<dbReference type="GO" id="GO:0000398">
    <property type="term" value="P:mRNA splicing, via spliceosome"/>
    <property type="evidence" value="ECO:0007669"/>
    <property type="project" value="UniProtKB-UniRule"/>
</dbReference>
<evidence type="ECO:0000313" key="10">
    <source>
        <dbReference type="Proteomes" id="UP000193467"/>
    </source>
</evidence>
<keyword evidence="3 7" id="KW-0507">mRNA processing</keyword>
<feature type="compositionally biased region" description="Acidic residues" evidence="8">
    <location>
        <begin position="192"/>
        <end position="202"/>
    </location>
</feature>
<evidence type="ECO:0000256" key="8">
    <source>
        <dbReference type="SAM" id="MobiDB-lite"/>
    </source>
</evidence>
<dbReference type="PANTHER" id="PTHR23142">
    <property type="entry name" value="PRE-MRNA-SPLICING FACTOR 38A-RELATED"/>
    <property type="match status" value="1"/>
</dbReference>
<evidence type="ECO:0000256" key="3">
    <source>
        <dbReference type="ARBA" id="ARBA00022664"/>
    </source>
</evidence>
<evidence type="ECO:0000256" key="5">
    <source>
        <dbReference type="ARBA" id="ARBA00023187"/>
    </source>
</evidence>
<reference evidence="9 10" key="1">
    <citation type="submission" date="2016-07" db="EMBL/GenBank/DDBJ databases">
        <title>Pervasive Adenine N6-methylation of Active Genes in Fungi.</title>
        <authorList>
            <consortium name="DOE Joint Genome Institute"/>
            <person name="Mondo S.J."/>
            <person name="Dannebaum R.O."/>
            <person name="Kuo R.C."/>
            <person name="Labutti K."/>
            <person name="Haridas S."/>
            <person name="Kuo A."/>
            <person name="Salamov A."/>
            <person name="Ahrendt S.R."/>
            <person name="Lipzen A."/>
            <person name="Sullivan W."/>
            <person name="Andreopoulos W.B."/>
            <person name="Clum A."/>
            <person name="Lindquist E."/>
            <person name="Daum C."/>
            <person name="Ramamoorthy G.K."/>
            <person name="Gryganskyi A."/>
            <person name="Culley D."/>
            <person name="Magnuson J.K."/>
            <person name="James T.Y."/>
            <person name="O'Malley M.A."/>
            <person name="Stajich J.E."/>
            <person name="Spatafora J.W."/>
            <person name="Visel A."/>
            <person name="Grigoriev I.V."/>
        </authorList>
    </citation>
    <scope>NUCLEOTIDE SEQUENCE [LARGE SCALE GENOMIC DNA]</scope>
    <source>
        <strain evidence="9 10">62-1032</strain>
    </source>
</reference>
<sequence length="304" mass="33920">MANTTVRGALSIHGTNPQYLIEKVIRSRIYDSLYWKEHCFALNAASLIDNAITLKYIGGTFANQKPTEFMCLALKLLQLQPEREIVLEYLRAEEFKYLRALAAYYVRLTFDPLNVYEVLEPLLDDYRKIRFRRMDGSYHLTTMDEFVDQLLTEERVCEVQLPRLTQRKVLEETEGLAPRKSKLGKAMGVLDDGGDGSDDEDAEGRGRYLSRSPSGSRSPSPEGEAEKTPEYWTEGSEDEEEQPAAAAAARGRARSRSAEGSEGRYVSRSPSAGSDAGGGRFVSRSPSGSPAPMDIDTERIEGDV</sequence>
<dbReference type="GO" id="GO:0005681">
    <property type="term" value="C:spliceosomal complex"/>
    <property type="evidence" value="ECO:0007669"/>
    <property type="project" value="UniProtKB-KW"/>
</dbReference>
<evidence type="ECO:0000256" key="4">
    <source>
        <dbReference type="ARBA" id="ARBA00022728"/>
    </source>
</evidence>
<dbReference type="OrthoDB" id="190958at2759"/>
<dbReference type="Pfam" id="PF03371">
    <property type="entry name" value="PRP38"/>
    <property type="match status" value="1"/>
</dbReference>
<evidence type="ECO:0000256" key="7">
    <source>
        <dbReference type="RuleBase" id="RU367025"/>
    </source>
</evidence>
<dbReference type="STRING" id="106004.A0A1Y2ES27"/>
<feature type="compositionally biased region" description="Low complexity" evidence="8">
    <location>
        <begin position="207"/>
        <end position="221"/>
    </location>
</feature>
<dbReference type="InParanoid" id="A0A1Y2ES27"/>
<comment type="function">
    <text evidence="7">Required for pre-mRNA splicing.</text>
</comment>
<name>A0A1Y2ES27_9BASI</name>
<dbReference type="InterPro" id="IPR005037">
    <property type="entry name" value="PRP38"/>
</dbReference>
<feature type="region of interest" description="Disordered" evidence="8">
    <location>
        <begin position="180"/>
        <end position="304"/>
    </location>
</feature>
<keyword evidence="10" id="KW-1185">Reference proteome</keyword>
<dbReference type="Proteomes" id="UP000193467">
    <property type="component" value="Unassembled WGS sequence"/>
</dbReference>
<organism evidence="9 10">
    <name type="scientific">Leucosporidium creatinivorum</name>
    <dbReference type="NCBI Taxonomy" id="106004"/>
    <lineage>
        <taxon>Eukaryota</taxon>
        <taxon>Fungi</taxon>
        <taxon>Dikarya</taxon>
        <taxon>Basidiomycota</taxon>
        <taxon>Pucciniomycotina</taxon>
        <taxon>Microbotryomycetes</taxon>
        <taxon>Leucosporidiales</taxon>
        <taxon>Leucosporidium</taxon>
    </lineage>
</organism>
<gene>
    <name evidence="9" type="ORF">BCR35DRAFT_293409</name>
</gene>
<comment type="similarity">
    <text evidence="2 7">Belongs to the PRP38 family.</text>
</comment>
<keyword evidence="5 7" id="KW-0508">mRNA splicing</keyword>
<evidence type="ECO:0000313" key="9">
    <source>
        <dbReference type="EMBL" id="ORY74317.1"/>
    </source>
</evidence>
<evidence type="ECO:0000256" key="6">
    <source>
        <dbReference type="ARBA" id="ARBA00023242"/>
    </source>
</evidence>
<comment type="caution">
    <text evidence="9">The sequence shown here is derived from an EMBL/GenBank/DDBJ whole genome shotgun (WGS) entry which is preliminary data.</text>
</comment>
<keyword evidence="4 7" id="KW-0747">Spliceosome</keyword>
<proteinExistence type="inferred from homology"/>
<protein>
    <recommendedName>
        <fullName evidence="7">Pre-mRNA-splicing factor 38</fullName>
    </recommendedName>
</protein>
<dbReference type="AlphaFoldDB" id="A0A1Y2ES27"/>